<dbReference type="OrthoDB" id="328435at2"/>
<dbReference type="Pfam" id="PF03061">
    <property type="entry name" value="4HBT"/>
    <property type="match status" value="1"/>
</dbReference>
<dbReference type="Gene3D" id="3.10.129.10">
    <property type="entry name" value="Hotdog Thioesterase"/>
    <property type="match status" value="1"/>
</dbReference>
<reference evidence="3 4" key="1">
    <citation type="submission" date="2015-11" db="EMBL/GenBank/DDBJ databases">
        <title>Sequence of Pedobacter ginsenosidimutans.</title>
        <authorList>
            <person name="Carson E."/>
            <person name="Keyser V."/>
            <person name="Newman J."/>
            <person name="Miller J."/>
        </authorList>
    </citation>
    <scope>NUCLEOTIDE SEQUENCE [LARGE SCALE GENOMIC DNA]</scope>
    <source>
        <strain evidence="3 4">KACC 14530</strain>
    </source>
</reference>
<evidence type="ECO:0000313" key="4">
    <source>
        <dbReference type="Proteomes" id="UP000051950"/>
    </source>
</evidence>
<dbReference type="Proteomes" id="UP000051950">
    <property type="component" value="Unassembled WGS sequence"/>
</dbReference>
<dbReference type="GO" id="GO:0005829">
    <property type="term" value="C:cytosol"/>
    <property type="evidence" value="ECO:0007669"/>
    <property type="project" value="TreeGrafter"/>
</dbReference>
<dbReference type="AlphaFoldDB" id="A0A0T5VHD0"/>
<accession>A0A0T5VHD0</accession>
<comment type="caution">
    <text evidence="3">The sequence shown here is derived from an EMBL/GenBank/DDBJ whole genome shotgun (WGS) entry which is preliminary data.</text>
</comment>
<feature type="domain" description="Thioesterase" evidence="2">
    <location>
        <begin position="72"/>
        <end position="148"/>
    </location>
</feature>
<evidence type="ECO:0000256" key="1">
    <source>
        <dbReference type="ARBA" id="ARBA00022801"/>
    </source>
</evidence>
<evidence type="ECO:0000313" key="3">
    <source>
        <dbReference type="EMBL" id="KRT13251.1"/>
    </source>
</evidence>
<dbReference type="STRING" id="687842.ASU31_25615"/>
<dbReference type="SUPFAM" id="SSF54637">
    <property type="entry name" value="Thioesterase/thiol ester dehydrase-isomerase"/>
    <property type="match status" value="1"/>
</dbReference>
<dbReference type="RefSeq" id="WP_057935083.1">
    <property type="nucleotide sequence ID" value="NZ_LMZQ01000052.1"/>
</dbReference>
<protein>
    <submittedName>
        <fullName evidence="3">Aromatic compound degradation protein PaaI</fullName>
    </submittedName>
</protein>
<evidence type="ECO:0000259" key="2">
    <source>
        <dbReference type="Pfam" id="PF03061"/>
    </source>
</evidence>
<dbReference type="InterPro" id="IPR029069">
    <property type="entry name" value="HotDog_dom_sf"/>
</dbReference>
<dbReference type="CDD" id="cd03443">
    <property type="entry name" value="PaaI_thioesterase"/>
    <property type="match status" value="1"/>
</dbReference>
<proteinExistence type="predicted"/>
<dbReference type="InterPro" id="IPR006683">
    <property type="entry name" value="Thioestr_dom"/>
</dbReference>
<dbReference type="PANTHER" id="PTHR43240">
    <property type="entry name" value="1,4-DIHYDROXY-2-NAPHTHOYL-COA THIOESTERASE 1"/>
    <property type="match status" value="1"/>
</dbReference>
<dbReference type="GO" id="GO:0061522">
    <property type="term" value="F:1,4-dihydroxy-2-naphthoyl-CoA thioesterase activity"/>
    <property type="evidence" value="ECO:0007669"/>
    <property type="project" value="TreeGrafter"/>
</dbReference>
<dbReference type="NCBIfam" id="TIGR00369">
    <property type="entry name" value="unchar_dom_1"/>
    <property type="match status" value="1"/>
</dbReference>
<dbReference type="PANTHER" id="PTHR43240:SF1">
    <property type="entry name" value="BLR5584 PROTEIN"/>
    <property type="match status" value="1"/>
</dbReference>
<gene>
    <name evidence="3" type="ORF">ASU31_25615</name>
</gene>
<name>A0A0T5VHD0_9SPHI</name>
<dbReference type="InterPro" id="IPR003736">
    <property type="entry name" value="PAAI_dom"/>
</dbReference>
<keyword evidence="4" id="KW-1185">Reference proteome</keyword>
<dbReference type="EMBL" id="LMZQ01000052">
    <property type="protein sequence ID" value="KRT13251.1"/>
    <property type="molecule type" value="Genomic_DNA"/>
</dbReference>
<sequence length="161" mass="17730">MKRTRTITWEDPMKGAKEAMQMDGVDYLRAMSDHKFPLPPLLHTLDFSVSLIEKGNVVFEFTPQEFHYNPIGTVHGGIITAILDSAMGCSIHSLLPAGRGYTTLELKVNFLKAVTIQTGKLKTVGKVINLGGRTALVEAQLVDENNNVYAHAVSTCLILKF</sequence>
<keyword evidence="1" id="KW-0378">Hydrolase</keyword>
<organism evidence="3 4">
    <name type="scientific">Pedobacter ginsenosidimutans</name>
    <dbReference type="NCBI Taxonomy" id="687842"/>
    <lineage>
        <taxon>Bacteria</taxon>
        <taxon>Pseudomonadati</taxon>
        <taxon>Bacteroidota</taxon>
        <taxon>Sphingobacteriia</taxon>
        <taxon>Sphingobacteriales</taxon>
        <taxon>Sphingobacteriaceae</taxon>
        <taxon>Pedobacter</taxon>
    </lineage>
</organism>